<accession>A0A653D8V5</accession>
<feature type="region of interest" description="Disordered" evidence="1">
    <location>
        <begin position="70"/>
        <end position="106"/>
    </location>
</feature>
<organism evidence="2 3">
    <name type="scientific">Callosobruchus maculatus</name>
    <name type="common">Southern cowpea weevil</name>
    <name type="synonym">Pulse bruchid</name>
    <dbReference type="NCBI Taxonomy" id="64391"/>
    <lineage>
        <taxon>Eukaryota</taxon>
        <taxon>Metazoa</taxon>
        <taxon>Ecdysozoa</taxon>
        <taxon>Arthropoda</taxon>
        <taxon>Hexapoda</taxon>
        <taxon>Insecta</taxon>
        <taxon>Pterygota</taxon>
        <taxon>Neoptera</taxon>
        <taxon>Endopterygota</taxon>
        <taxon>Coleoptera</taxon>
        <taxon>Polyphaga</taxon>
        <taxon>Cucujiformia</taxon>
        <taxon>Chrysomeloidea</taxon>
        <taxon>Chrysomelidae</taxon>
        <taxon>Bruchinae</taxon>
        <taxon>Bruchini</taxon>
        <taxon>Callosobruchus</taxon>
    </lineage>
</organism>
<dbReference type="OrthoDB" id="9978016at2759"/>
<evidence type="ECO:0000256" key="1">
    <source>
        <dbReference type="SAM" id="MobiDB-lite"/>
    </source>
</evidence>
<evidence type="ECO:0000313" key="3">
    <source>
        <dbReference type="Proteomes" id="UP000410492"/>
    </source>
</evidence>
<dbReference type="EMBL" id="CAACVG010010717">
    <property type="protein sequence ID" value="VEN56453.1"/>
    <property type="molecule type" value="Genomic_DNA"/>
</dbReference>
<feature type="region of interest" description="Disordered" evidence="1">
    <location>
        <begin position="24"/>
        <end position="49"/>
    </location>
</feature>
<reference evidence="2 3" key="1">
    <citation type="submission" date="2019-01" db="EMBL/GenBank/DDBJ databases">
        <authorList>
            <person name="Sayadi A."/>
        </authorList>
    </citation>
    <scope>NUCLEOTIDE SEQUENCE [LARGE SCALE GENOMIC DNA]</scope>
</reference>
<gene>
    <name evidence="2" type="ORF">CALMAC_LOCUS15348</name>
</gene>
<feature type="compositionally biased region" description="Basic and acidic residues" evidence="1">
    <location>
        <begin position="94"/>
        <end position="106"/>
    </location>
</feature>
<sequence>MEQWNPSPPWSDTLQKVPDLCHQELSPYIGSTPPTPTTTPGDHPGTFSFDWIPEQHVPTMTTASTCEDVERPIRCPSKQHRLFPLQPPPKRNHPPPERSESDRDTP</sequence>
<keyword evidence="3" id="KW-1185">Reference proteome</keyword>
<dbReference type="AlphaFoldDB" id="A0A653D8V5"/>
<evidence type="ECO:0000313" key="2">
    <source>
        <dbReference type="EMBL" id="VEN56453.1"/>
    </source>
</evidence>
<protein>
    <submittedName>
        <fullName evidence="2">Uncharacterized protein</fullName>
    </submittedName>
</protein>
<dbReference type="Proteomes" id="UP000410492">
    <property type="component" value="Unassembled WGS sequence"/>
</dbReference>
<name>A0A653D8V5_CALMS</name>
<proteinExistence type="predicted"/>